<comment type="caution">
    <text evidence="3">The sequence shown here is derived from an EMBL/GenBank/DDBJ whole genome shotgun (WGS) entry which is preliminary data.</text>
</comment>
<dbReference type="InterPro" id="IPR022496">
    <property type="entry name" value="T6A_TsaB"/>
</dbReference>
<name>A0A327YIN7_9RHOB</name>
<sequence>MKDRLTLGFDSSAAHCAAALLKGDTVLARRSEDMSRGQAERLMPLLEQLLASQGLAWADLHRIGVGTGPGNFTGIRIAVAAARGLSLSLDIPALGITTFEAIRMDADGAAAVPAPRGLFHVQGRVGAVRTVAAEVLNGATLPPEPAELAARIARLAASGKPGGRPAPLYLRPADAAPSRDTPPAILT</sequence>
<evidence type="ECO:0000313" key="3">
    <source>
        <dbReference type="EMBL" id="RAK20066.1"/>
    </source>
</evidence>
<dbReference type="PANTHER" id="PTHR11735:SF11">
    <property type="entry name" value="TRNA THREONYLCARBAMOYLADENOSINE BIOSYNTHESIS PROTEIN TSAB"/>
    <property type="match status" value="1"/>
</dbReference>
<dbReference type="RefSeq" id="WP_009504087.1">
    <property type="nucleotide sequence ID" value="NZ_LIGK01000011.1"/>
</dbReference>
<gene>
    <name evidence="3" type="ORF">ATI53_100767</name>
</gene>
<dbReference type="Gene3D" id="3.30.420.40">
    <property type="match status" value="1"/>
</dbReference>
<dbReference type="SUPFAM" id="SSF53067">
    <property type="entry name" value="Actin-like ATPase domain"/>
    <property type="match status" value="1"/>
</dbReference>
<dbReference type="InterPro" id="IPR043129">
    <property type="entry name" value="ATPase_NBD"/>
</dbReference>
<feature type="domain" description="Gcp-like" evidence="2">
    <location>
        <begin position="33"/>
        <end position="163"/>
    </location>
</feature>
<dbReference type="Proteomes" id="UP000249165">
    <property type="component" value="Unassembled WGS sequence"/>
</dbReference>
<reference evidence="3 4" key="1">
    <citation type="submission" date="2018-06" db="EMBL/GenBank/DDBJ databases">
        <title>Genomic Encyclopedia of Archaeal and Bacterial Type Strains, Phase II (KMG-II): from individual species to whole genera.</title>
        <authorList>
            <person name="Goeker M."/>
        </authorList>
    </citation>
    <scope>NUCLEOTIDE SEQUENCE [LARGE SCALE GENOMIC DNA]</scope>
    <source>
        <strain evidence="3 4">DSM 22011</strain>
    </source>
</reference>
<accession>A0A327YIN7</accession>
<protein>
    <submittedName>
        <fullName evidence="3">tRNA threonylcarbamoyl adenosine modification protein YeaZ</fullName>
    </submittedName>
</protein>
<evidence type="ECO:0000259" key="2">
    <source>
        <dbReference type="Pfam" id="PF00814"/>
    </source>
</evidence>
<evidence type="ECO:0000256" key="1">
    <source>
        <dbReference type="SAM" id="MobiDB-lite"/>
    </source>
</evidence>
<evidence type="ECO:0000313" key="4">
    <source>
        <dbReference type="Proteomes" id="UP000249165"/>
    </source>
</evidence>
<dbReference type="PANTHER" id="PTHR11735">
    <property type="entry name" value="TRNA N6-ADENOSINE THREONYLCARBAMOYLTRANSFERASE"/>
    <property type="match status" value="1"/>
</dbReference>
<dbReference type="AlphaFoldDB" id="A0A327YIN7"/>
<proteinExistence type="predicted"/>
<dbReference type="NCBIfam" id="TIGR03725">
    <property type="entry name" value="T6A_YeaZ"/>
    <property type="match status" value="1"/>
</dbReference>
<feature type="region of interest" description="Disordered" evidence="1">
    <location>
        <begin position="160"/>
        <end position="187"/>
    </location>
</feature>
<organism evidence="3 4">
    <name type="scientific">Salipiger aestuarii</name>
    <dbReference type="NCBI Taxonomy" id="568098"/>
    <lineage>
        <taxon>Bacteria</taxon>
        <taxon>Pseudomonadati</taxon>
        <taxon>Pseudomonadota</taxon>
        <taxon>Alphaproteobacteria</taxon>
        <taxon>Rhodobacterales</taxon>
        <taxon>Roseobacteraceae</taxon>
        <taxon>Salipiger</taxon>
    </lineage>
</organism>
<dbReference type="InterPro" id="IPR000905">
    <property type="entry name" value="Gcp-like_dom"/>
</dbReference>
<dbReference type="Pfam" id="PF00814">
    <property type="entry name" value="TsaD"/>
    <property type="match status" value="1"/>
</dbReference>
<dbReference type="EMBL" id="QLMG01000007">
    <property type="protein sequence ID" value="RAK20066.1"/>
    <property type="molecule type" value="Genomic_DNA"/>
</dbReference>
<keyword evidence="4" id="KW-1185">Reference proteome</keyword>
<dbReference type="GO" id="GO:0005829">
    <property type="term" value="C:cytosol"/>
    <property type="evidence" value="ECO:0007669"/>
    <property type="project" value="TreeGrafter"/>
</dbReference>
<dbReference type="GO" id="GO:0002949">
    <property type="term" value="P:tRNA threonylcarbamoyladenosine modification"/>
    <property type="evidence" value="ECO:0007669"/>
    <property type="project" value="InterPro"/>
</dbReference>